<dbReference type="AlphaFoldDB" id="A0A4P8IJY8"/>
<protein>
    <recommendedName>
        <fullName evidence="4">Prepilin-type N-terminal cleavage/methylation domain-containing protein</fullName>
    </recommendedName>
</protein>
<evidence type="ECO:0000313" key="2">
    <source>
        <dbReference type="EMBL" id="QCP35459.1"/>
    </source>
</evidence>
<keyword evidence="1" id="KW-0812">Transmembrane</keyword>
<dbReference type="Pfam" id="PF07963">
    <property type="entry name" value="N_methyl"/>
    <property type="match status" value="1"/>
</dbReference>
<reference evidence="2 3" key="1">
    <citation type="submission" date="2019-05" db="EMBL/GenBank/DDBJ databases">
        <title>Complete genome sequencing of Anaerostipes rhamnosivorans.</title>
        <authorList>
            <person name="Bui T.P.N."/>
            <person name="de Vos W.M."/>
        </authorList>
    </citation>
    <scope>NUCLEOTIDE SEQUENCE [LARGE SCALE GENOMIC DNA]</scope>
    <source>
        <strain evidence="2 3">1y2</strain>
    </source>
</reference>
<gene>
    <name evidence="2" type="ORF">AR1Y2_2005</name>
</gene>
<proteinExistence type="predicted"/>
<keyword evidence="1" id="KW-0472">Membrane</keyword>
<feature type="transmembrane region" description="Helical" evidence="1">
    <location>
        <begin position="20"/>
        <end position="39"/>
    </location>
</feature>
<keyword evidence="1" id="KW-1133">Transmembrane helix</keyword>
<evidence type="ECO:0000256" key="1">
    <source>
        <dbReference type="SAM" id="Phobius"/>
    </source>
</evidence>
<accession>A0A4P8IJY8</accession>
<sequence length="118" mass="13526">MKRFWENFIKERGGMTLVEVLVAFSILLMGIAFLYKSTVMSLNQIRKARQVQEQSDQAVSEFYEKKSSESTEKQTVLLTVKRQDSEDAVAEWGMEVQVGEAKSSDGYFIYFFGQEGSE</sequence>
<dbReference type="EMBL" id="CP040058">
    <property type="protein sequence ID" value="QCP35459.1"/>
    <property type="molecule type" value="Genomic_DNA"/>
</dbReference>
<dbReference type="OrthoDB" id="9903429at2"/>
<dbReference type="InterPro" id="IPR012902">
    <property type="entry name" value="N_methyl_site"/>
</dbReference>
<organism evidence="2 3">
    <name type="scientific">Anaerostipes rhamnosivorans</name>
    <dbReference type="NCBI Taxonomy" id="1229621"/>
    <lineage>
        <taxon>Bacteria</taxon>
        <taxon>Bacillati</taxon>
        <taxon>Bacillota</taxon>
        <taxon>Clostridia</taxon>
        <taxon>Lachnospirales</taxon>
        <taxon>Lachnospiraceae</taxon>
        <taxon>Anaerostipes</taxon>
    </lineage>
</organism>
<dbReference type="KEGG" id="arf:AR1Y2_2005"/>
<dbReference type="Proteomes" id="UP000298653">
    <property type="component" value="Chromosome"/>
</dbReference>
<name>A0A4P8IJY8_9FIRM</name>
<evidence type="ECO:0000313" key="3">
    <source>
        <dbReference type="Proteomes" id="UP000298653"/>
    </source>
</evidence>
<dbReference type="RefSeq" id="WP_137328839.1">
    <property type="nucleotide sequence ID" value="NZ_CP040058.1"/>
</dbReference>
<evidence type="ECO:0008006" key="4">
    <source>
        <dbReference type="Google" id="ProtNLM"/>
    </source>
</evidence>
<keyword evidence="3" id="KW-1185">Reference proteome</keyword>